<dbReference type="InterPro" id="IPR036161">
    <property type="entry name" value="RPB6/omega-like_sf"/>
</dbReference>
<dbReference type="InterPro" id="IPR003716">
    <property type="entry name" value="DNA-dir_RNA_pol_omega"/>
</dbReference>
<keyword evidence="4 10" id="KW-0240">DNA-directed RNA polymerase</keyword>
<dbReference type="SMART" id="SM01409">
    <property type="entry name" value="RNA_pol_Rpb6"/>
    <property type="match status" value="1"/>
</dbReference>
<dbReference type="SUPFAM" id="SSF63562">
    <property type="entry name" value="RPB6/omega subunit-like"/>
    <property type="match status" value="1"/>
</dbReference>
<proteinExistence type="inferred from homology"/>
<comment type="similarity">
    <text evidence="1 10">Belongs to the RNA polymerase subunit omega family.</text>
</comment>
<evidence type="ECO:0000256" key="10">
    <source>
        <dbReference type="HAMAP-Rule" id="MF_00366"/>
    </source>
</evidence>
<keyword evidence="7 10" id="KW-0804">Transcription</keyword>
<comment type="catalytic activity">
    <reaction evidence="9 10">
        <text>RNA(n) + a ribonucleoside 5'-triphosphate = RNA(n+1) + diphosphate</text>
        <dbReference type="Rhea" id="RHEA:21248"/>
        <dbReference type="Rhea" id="RHEA-COMP:14527"/>
        <dbReference type="Rhea" id="RHEA-COMP:17342"/>
        <dbReference type="ChEBI" id="CHEBI:33019"/>
        <dbReference type="ChEBI" id="CHEBI:61557"/>
        <dbReference type="ChEBI" id="CHEBI:140395"/>
        <dbReference type="EC" id="2.7.7.6"/>
    </reaction>
</comment>
<accession>A0AA48HYR2</accession>
<dbReference type="GO" id="GO:0006351">
    <property type="term" value="P:DNA-templated transcription"/>
    <property type="evidence" value="ECO:0007669"/>
    <property type="project" value="UniProtKB-UniRule"/>
</dbReference>
<organism evidence="11">
    <name type="scientific">Candidatus Improbicoccus pseudotrichonymphae</name>
    <dbReference type="NCBI Taxonomy" id="3033792"/>
    <lineage>
        <taxon>Bacteria</taxon>
        <taxon>Bacillati</taxon>
        <taxon>Bacillota</taxon>
        <taxon>Clostridia</taxon>
        <taxon>Candidatus Improbicoccus</taxon>
    </lineage>
</organism>
<name>A0AA48HYR2_9FIRM</name>
<dbReference type="GO" id="GO:0003899">
    <property type="term" value="F:DNA-directed RNA polymerase activity"/>
    <property type="evidence" value="ECO:0007669"/>
    <property type="project" value="UniProtKB-UniRule"/>
</dbReference>
<dbReference type="KEGG" id="ips:CfP315_0798"/>
<gene>
    <name evidence="10" type="primary">rpoZ</name>
    <name evidence="11" type="ORF">CfP315_0798</name>
</gene>
<evidence type="ECO:0000256" key="1">
    <source>
        <dbReference type="ARBA" id="ARBA00006711"/>
    </source>
</evidence>
<evidence type="ECO:0000256" key="3">
    <source>
        <dbReference type="ARBA" id="ARBA00013725"/>
    </source>
</evidence>
<dbReference type="EC" id="2.7.7.6" evidence="2 10"/>
<evidence type="ECO:0000256" key="6">
    <source>
        <dbReference type="ARBA" id="ARBA00022695"/>
    </source>
</evidence>
<dbReference type="Proteomes" id="UP001337580">
    <property type="component" value="Chromosome"/>
</dbReference>
<comment type="function">
    <text evidence="10">Promotes RNA polymerase assembly. Latches the N- and C-terminal regions of the beta' subunit thereby facilitating its interaction with the beta and alpha subunits.</text>
</comment>
<sequence>MGKKLIPSLSDMFEGRASRYALVILISKRAREIVSEYESRERELIENPITLAIKDFKSKRYDFHCIDN</sequence>
<dbReference type="Gene3D" id="3.90.940.10">
    <property type="match status" value="1"/>
</dbReference>
<evidence type="ECO:0000256" key="8">
    <source>
        <dbReference type="ARBA" id="ARBA00029924"/>
    </source>
</evidence>
<reference evidence="11" key="1">
    <citation type="journal article" date="2023" name="ISME J.">
        <title>Emergence of putative energy parasites within Clostridia revealed by genome analysis of a novel endosymbiotic clade.</title>
        <authorList>
            <person name="Takahashi K."/>
            <person name="Kuwahara H."/>
            <person name="Horikawa Y."/>
            <person name="Izawa K."/>
            <person name="Kato D."/>
            <person name="Inagaki T."/>
            <person name="Yuki M."/>
            <person name="Ohkuma M."/>
            <person name="Hongoh Y."/>
        </authorList>
    </citation>
    <scope>NUCLEOTIDE SEQUENCE</scope>
    <source>
        <strain evidence="11">CfP3-15</strain>
    </source>
</reference>
<dbReference type="EMBL" id="AP027924">
    <property type="protein sequence ID" value="BED92196.1"/>
    <property type="molecule type" value="Genomic_DNA"/>
</dbReference>
<dbReference type="InterPro" id="IPR006110">
    <property type="entry name" value="Pol_omega/Rpo6/RPB6"/>
</dbReference>
<evidence type="ECO:0000256" key="9">
    <source>
        <dbReference type="ARBA" id="ARBA00048552"/>
    </source>
</evidence>
<keyword evidence="6 10" id="KW-0548">Nucleotidyltransferase</keyword>
<dbReference type="AlphaFoldDB" id="A0AA48HYR2"/>
<evidence type="ECO:0000256" key="7">
    <source>
        <dbReference type="ARBA" id="ARBA00023163"/>
    </source>
</evidence>
<keyword evidence="5 10" id="KW-0808">Transferase</keyword>
<dbReference type="GO" id="GO:0003677">
    <property type="term" value="F:DNA binding"/>
    <property type="evidence" value="ECO:0007669"/>
    <property type="project" value="UniProtKB-UniRule"/>
</dbReference>
<dbReference type="Pfam" id="PF01192">
    <property type="entry name" value="RNA_pol_Rpb6"/>
    <property type="match status" value="1"/>
</dbReference>
<comment type="subunit">
    <text evidence="10">The RNAP catalytic core consists of 2 alpha, 1 beta, 1 beta' and 1 omega subunit. When a sigma factor is associated with the core the holoenzyme is formed, which can initiate transcription.</text>
</comment>
<evidence type="ECO:0000313" key="11">
    <source>
        <dbReference type="EMBL" id="BED92196.1"/>
    </source>
</evidence>
<dbReference type="HAMAP" id="MF_00366">
    <property type="entry name" value="RNApol_bact_RpoZ"/>
    <property type="match status" value="1"/>
</dbReference>
<evidence type="ECO:0000256" key="2">
    <source>
        <dbReference type="ARBA" id="ARBA00012418"/>
    </source>
</evidence>
<protein>
    <recommendedName>
        <fullName evidence="3 10">DNA-directed RNA polymerase subunit omega</fullName>
        <shortName evidence="10">RNAP omega subunit</shortName>
        <ecNumber evidence="2 10">2.7.7.6</ecNumber>
    </recommendedName>
    <alternativeName>
        <fullName evidence="10">RNA polymerase omega subunit</fullName>
    </alternativeName>
    <alternativeName>
        <fullName evidence="8 10">Transcriptase subunit omega</fullName>
    </alternativeName>
</protein>
<evidence type="ECO:0000256" key="5">
    <source>
        <dbReference type="ARBA" id="ARBA00022679"/>
    </source>
</evidence>
<evidence type="ECO:0000256" key="4">
    <source>
        <dbReference type="ARBA" id="ARBA00022478"/>
    </source>
</evidence>
<dbReference type="GO" id="GO:0000428">
    <property type="term" value="C:DNA-directed RNA polymerase complex"/>
    <property type="evidence" value="ECO:0007669"/>
    <property type="project" value="UniProtKB-KW"/>
</dbReference>